<organism evidence="1 2">
    <name type="scientific">Roseomonas gilardii</name>
    <dbReference type="NCBI Taxonomy" id="257708"/>
    <lineage>
        <taxon>Bacteria</taxon>
        <taxon>Pseudomonadati</taxon>
        <taxon>Pseudomonadota</taxon>
        <taxon>Alphaproteobacteria</taxon>
        <taxon>Acetobacterales</taxon>
        <taxon>Roseomonadaceae</taxon>
        <taxon>Roseomonas</taxon>
    </lineage>
</organism>
<reference evidence="1 2" key="1">
    <citation type="submission" date="2016-05" db="EMBL/GenBank/DDBJ databases">
        <title>Complete Genome and Methylome Analysis of Psychrotrophic Bacterial Isolates from Antarctic Lake Untersee.</title>
        <authorList>
            <person name="Fomenkov A."/>
            <person name="Akimov V.N."/>
            <person name="Vasilyeva L.V."/>
            <person name="Andersen D."/>
            <person name="Vincze T."/>
            <person name="Roberts R.J."/>
        </authorList>
    </citation>
    <scope>NUCLEOTIDE SEQUENCE [LARGE SCALE GENOMIC DNA]</scope>
    <source>
        <strain evidence="1 2">U14-5</strain>
    </source>
</reference>
<dbReference type="KEGG" id="rgi:RGI145_16960"/>
<sequence>MPDAYADGILRLRRKGLKQICYGIEQARAQHLLACIPKHGDKASLKFVQYVVEGLTFFPLFIFSLNVF</sequence>
<name>A0A1L7AID5_9PROT</name>
<evidence type="ECO:0000313" key="1">
    <source>
        <dbReference type="EMBL" id="APT58547.1"/>
    </source>
</evidence>
<proteinExistence type="predicted"/>
<dbReference type="AlphaFoldDB" id="A0A1L7AID5"/>
<dbReference type="Proteomes" id="UP000185494">
    <property type="component" value="Chromosome 1"/>
</dbReference>
<dbReference type="EMBL" id="CP015583">
    <property type="protein sequence ID" value="APT58547.1"/>
    <property type="molecule type" value="Genomic_DNA"/>
</dbReference>
<protein>
    <submittedName>
        <fullName evidence="1">Uncharacterized protein</fullName>
    </submittedName>
</protein>
<accession>A0A1L7AID5</accession>
<evidence type="ECO:0000313" key="2">
    <source>
        <dbReference type="Proteomes" id="UP000185494"/>
    </source>
</evidence>
<gene>
    <name evidence="1" type="ORF">RGI145_16960</name>
</gene>